<dbReference type="Gene3D" id="2.30.30.90">
    <property type="match status" value="1"/>
</dbReference>
<dbReference type="InterPro" id="IPR008988">
    <property type="entry name" value="Transcriptional_repressor_C"/>
</dbReference>
<dbReference type="InterPro" id="IPR007167">
    <property type="entry name" value="Fe-transptr_FeoA-like"/>
</dbReference>
<gene>
    <name evidence="3" type="ORF">S01H1_42788</name>
</gene>
<dbReference type="InterPro" id="IPR038157">
    <property type="entry name" value="FeoA_core_dom"/>
</dbReference>
<accession>X0WA85</accession>
<name>X0WA85_9ZZZZ</name>
<sequence>MVQLKEGDRIKVIGFSCGRQCKDRFSCLGILEGKELEIITIQPFHGPITVSFGHSGNDTFTIGRGIMNKLEYEMIE</sequence>
<organism evidence="3">
    <name type="scientific">marine sediment metagenome</name>
    <dbReference type="NCBI Taxonomy" id="412755"/>
    <lineage>
        <taxon>unclassified sequences</taxon>
        <taxon>metagenomes</taxon>
        <taxon>ecological metagenomes</taxon>
    </lineage>
</organism>
<dbReference type="EMBL" id="BARS01027230">
    <property type="protein sequence ID" value="GAG09571.1"/>
    <property type="molecule type" value="Genomic_DNA"/>
</dbReference>
<dbReference type="AlphaFoldDB" id="X0WA85"/>
<keyword evidence="1" id="KW-0408">Iron</keyword>
<dbReference type="GO" id="GO:0046914">
    <property type="term" value="F:transition metal ion binding"/>
    <property type="evidence" value="ECO:0007669"/>
    <property type="project" value="InterPro"/>
</dbReference>
<feature type="domain" description="Ferrous iron transporter FeoA-like" evidence="2">
    <location>
        <begin position="1"/>
        <end position="74"/>
    </location>
</feature>
<dbReference type="SUPFAM" id="SSF50037">
    <property type="entry name" value="C-terminal domain of transcriptional repressors"/>
    <property type="match status" value="1"/>
</dbReference>
<dbReference type="SMART" id="SM00899">
    <property type="entry name" value="FeoA"/>
    <property type="match status" value="1"/>
</dbReference>
<reference evidence="3" key="1">
    <citation type="journal article" date="2014" name="Front. Microbiol.">
        <title>High frequency of phylogenetically diverse reductive dehalogenase-homologous genes in deep subseafloor sedimentary metagenomes.</title>
        <authorList>
            <person name="Kawai M."/>
            <person name="Futagami T."/>
            <person name="Toyoda A."/>
            <person name="Takaki Y."/>
            <person name="Nishi S."/>
            <person name="Hori S."/>
            <person name="Arai W."/>
            <person name="Tsubouchi T."/>
            <person name="Morono Y."/>
            <person name="Uchiyama I."/>
            <person name="Ito T."/>
            <person name="Fujiyama A."/>
            <person name="Inagaki F."/>
            <person name="Takami H."/>
        </authorList>
    </citation>
    <scope>NUCLEOTIDE SEQUENCE</scope>
    <source>
        <strain evidence="3">Expedition CK06-06</strain>
    </source>
</reference>
<dbReference type="Pfam" id="PF04023">
    <property type="entry name" value="FeoA"/>
    <property type="match status" value="1"/>
</dbReference>
<proteinExistence type="predicted"/>
<evidence type="ECO:0000313" key="3">
    <source>
        <dbReference type="EMBL" id="GAG09571.1"/>
    </source>
</evidence>
<evidence type="ECO:0000256" key="1">
    <source>
        <dbReference type="ARBA" id="ARBA00023004"/>
    </source>
</evidence>
<evidence type="ECO:0000259" key="2">
    <source>
        <dbReference type="SMART" id="SM00899"/>
    </source>
</evidence>
<comment type="caution">
    <text evidence="3">The sequence shown here is derived from an EMBL/GenBank/DDBJ whole genome shotgun (WGS) entry which is preliminary data.</text>
</comment>
<protein>
    <recommendedName>
        <fullName evidence="2">Ferrous iron transporter FeoA-like domain-containing protein</fullName>
    </recommendedName>
</protein>